<dbReference type="InterPro" id="IPR023346">
    <property type="entry name" value="Lysozyme-like_dom_sf"/>
</dbReference>
<feature type="domain" description="Glycosyl transferase family 51" evidence="13">
    <location>
        <begin position="53"/>
        <end position="222"/>
    </location>
</feature>
<dbReference type="Pfam" id="PF00912">
    <property type="entry name" value="Transgly"/>
    <property type="match status" value="1"/>
</dbReference>
<evidence type="ECO:0000256" key="10">
    <source>
        <dbReference type="ARBA" id="ARBA00044770"/>
    </source>
</evidence>
<proteinExistence type="inferred from homology"/>
<dbReference type="InterPro" id="IPR001460">
    <property type="entry name" value="PCN-bd_Tpept"/>
</dbReference>
<keyword evidence="9" id="KW-0511">Multifunctional enzyme</keyword>
<dbReference type="InterPro" id="IPR011815">
    <property type="entry name" value="PBP_1c"/>
</dbReference>
<keyword evidence="8" id="KW-0378">Hydrolase</keyword>
<dbReference type="InterPro" id="IPR009647">
    <property type="entry name" value="PBP_C"/>
</dbReference>
<feature type="domain" description="Penicillin-binding protein transpeptidase" evidence="12">
    <location>
        <begin position="299"/>
        <end position="423"/>
    </location>
</feature>
<dbReference type="GO" id="GO:0008955">
    <property type="term" value="F:peptidoglycan glycosyltransferase activity"/>
    <property type="evidence" value="ECO:0007669"/>
    <property type="project" value="UniProtKB-EC"/>
</dbReference>
<dbReference type="GO" id="GO:0009252">
    <property type="term" value="P:peptidoglycan biosynthetic process"/>
    <property type="evidence" value="ECO:0007669"/>
    <property type="project" value="InterPro"/>
</dbReference>
<dbReference type="Gene3D" id="1.10.3810.10">
    <property type="entry name" value="Biosynthetic peptidoglycan transglycosylase-like"/>
    <property type="match status" value="1"/>
</dbReference>
<keyword evidence="5" id="KW-0645">Protease</keyword>
<dbReference type="SUPFAM" id="SSF53955">
    <property type="entry name" value="Lysozyme-like"/>
    <property type="match status" value="1"/>
</dbReference>
<keyword evidence="16" id="KW-1185">Reference proteome</keyword>
<dbReference type="RefSeq" id="WP_119438937.1">
    <property type="nucleotide sequence ID" value="NZ_QWGR01000009.1"/>
</dbReference>
<evidence type="ECO:0000259" key="12">
    <source>
        <dbReference type="Pfam" id="PF00905"/>
    </source>
</evidence>
<evidence type="ECO:0000259" key="13">
    <source>
        <dbReference type="Pfam" id="PF00912"/>
    </source>
</evidence>
<dbReference type="Gene3D" id="3.40.710.10">
    <property type="entry name" value="DD-peptidase/beta-lactamase superfamily"/>
    <property type="match status" value="1"/>
</dbReference>
<sequence>MNIKKARRTVLIFLLLLLVLFFIGGWLVPRPLFNTSYSTVLESSEGELLGARISDDEQWRFPPVDSVPEKYEKCVLNFEDKYFYLHPGINLVSMARALVQNIRAGRIVSGGSTITMQVCRLARSQKERSLKNKLIEMFWALHVELRYSKSEILELYASHAPFGGNVVGLDAAAWRYFGRDPGELSWAEAATLAVLPNAPSLIYPGRLDLRLKQKRDFLLNQLLLASEIDSITYELAISEPLPEKVNALPDIAFHITEKANAEKHGQRVNSTIRYQLQERTNEIVARHQQRLKSNFIHNMAVLVVEIPSKKVLAYVGNTSNADSTAHGNQVDIVQAPRSSGSILKPFLYTKMLDEGLLLPSMLTPDIPIRFGGFTPMNFDREYNGAVPAEEALARSLNIPAVHLLKDYGVGPFYSFLKKTGMTTLNKQPEHYGLSLILGGAEVKLWDLAGMYASLGSILKCYNEEDGFYSSQPFSPLVWEDDVEHSEEAGTQPSVRASAVYATLDALLKVKRPESEAGWEHFAHTRKIAWKTGTSFGFRDAWAVGVTSQFVVAVWCGNADGEGRAGLTGISAAAPVMFDVFSVLPYSEWFQIPTDEMTNIEVCAQSGYRPGEFCTERKEIMVPAGNKVGVCPWHRRIHLNKEGSYRVNAACYPVSKMQHQNWLVLPPAMEYYYKRQNVLYATLPPLMPGCSETEQQLEFIYPREWNRLFIPVDLDGTPGKIIFDLAHRSNNVTVFWYLDNRFLGTTQNVHQLELRPDEGWHSITVTDNLGNSMTKRFKVVNR</sequence>
<dbReference type="InterPro" id="IPR050396">
    <property type="entry name" value="Glycosyltr_51/Transpeptidase"/>
</dbReference>
<dbReference type="AlphaFoldDB" id="A0A399STI2"/>
<gene>
    <name evidence="15" type="primary">pbpC</name>
    <name evidence="15" type="ORF">D1614_15805</name>
</gene>
<name>A0A399STI2_9BACT</name>
<dbReference type="Proteomes" id="UP000265926">
    <property type="component" value="Unassembled WGS sequence"/>
</dbReference>
<evidence type="ECO:0000256" key="8">
    <source>
        <dbReference type="ARBA" id="ARBA00022801"/>
    </source>
</evidence>
<evidence type="ECO:0000259" key="14">
    <source>
        <dbReference type="Pfam" id="PF06832"/>
    </source>
</evidence>
<dbReference type="Pfam" id="PF00905">
    <property type="entry name" value="Transpeptidase"/>
    <property type="match status" value="1"/>
</dbReference>
<evidence type="ECO:0000256" key="3">
    <source>
        <dbReference type="ARBA" id="ARBA00007739"/>
    </source>
</evidence>
<comment type="catalytic activity">
    <reaction evidence="11">
        <text>[GlcNAc-(1-&gt;4)-Mur2Ac(oyl-L-Ala-gamma-D-Glu-L-Lys-D-Ala-D-Ala)](n)-di-trans,octa-cis-undecaprenyl diphosphate + beta-D-GlcNAc-(1-&gt;4)-Mur2Ac(oyl-L-Ala-gamma-D-Glu-L-Lys-D-Ala-D-Ala)-di-trans,octa-cis-undecaprenyl diphosphate = [GlcNAc-(1-&gt;4)-Mur2Ac(oyl-L-Ala-gamma-D-Glu-L-Lys-D-Ala-D-Ala)](n+1)-di-trans,octa-cis-undecaprenyl diphosphate + di-trans,octa-cis-undecaprenyl diphosphate + H(+)</text>
        <dbReference type="Rhea" id="RHEA:23708"/>
        <dbReference type="Rhea" id="RHEA-COMP:9602"/>
        <dbReference type="Rhea" id="RHEA-COMP:9603"/>
        <dbReference type="ChEBI" id="CHEBI:15378"/>
        <dbReference type="ChEBI" id="CHEBI:58405"/>
        <dbReference type="ChEBI" id="CHEBI:60033"/>
        <dbReference type="ChEBI" id="CHEBI:78435"/>
        <dbReference type="EC" id="2.4.99.28"/>
    </reaction>
</comment>
<keyword evidence="4" id="KW-0121">Carboxypeptidase</keyword>
<feature type="domain" description="Penicillin-binding C-terminal" evidence="14">
    <location>
        <begin position="691"/>
        <end position="776"/>
    </location>
</feature>
<keyword evidence="6" id="KW-0328">Glycosyltransferase</keyword>
<comment type="similarity">
    <text evidence="3">In the N-terminal section; belongs to the glycosyltransferase 51 family.</text>
</comment>
<dbReference type="GO" id="GO:0004180">
    <property type="term" value="F:carboxypeptidase activity"/>
    <property type="evidence" value="ECO:0007669"/>
    <property type="project" value="UniProtKB-KW"/>
</dbReference>
<accession>A0A399STI2</accession>
<comment type="similarity">
    <text evidence="2">In the C-terminal section; belongs to the transpeptidase family.</text>
</comment>
<dbReference type="GO" id="GO:0008658">
    <property type="term" value="F:penicillin binding"/>
    <property type="evidence" value="ECO:0007669"/>
    <property type="project" value="InterPro"/>
</dbReference>
<evidence type="ECO:0000256" key="5">
    <source>
        <dbReference type="ARBA" id="ARBA00022670"/>
    </source>
</evidence>
<dbReference type="EMBL" id="QWGR01000009">
    <property type="protein sequence ID" value="RIJ47220.1"/>
    <property type="molecule type" value="Genomic_DNA"/>
</dbReference>
<organism evidence="15 16">
    <name type="scientific">Maribellus luteus</name>
    <dbReference type="NCBI Taxonomy" id="2305463"/>
    <lineage>
        <taxon>Bacteria</taxon>
        <taxon>Pseudomonadati</taxon>
        <taxon>Bacteroidota</taxon>
        <taxon>Bacteroidia</taxon>
        <taxon>Marinilabiliales</taxon>
        <taxon>Prolixibacteraceae</taxon>
        <taxon>Maribellus</taxon>
    </lineage>
</organism>
<evidence type="ECO:0000256" key="6">
    <source>
        <dbReference type="ARBA" id="ARBA00022676"/>
    </source>
</evidence>
<dbReference type="GO" id="GO:0006508">
    <property type="term" value="P:proteolysis"/>
    <property type="evidence" value="ECO:0007669"/>
    <property type="project" value="UniProtKB-KW"/>
</dbReference>
<dbReference type="PANTHER" id="PTHR32282">
    <property type="entry name" value="BINDING PROTEIN TRANSPEPTIDASE, PUTATIVE-RELATED"/>
    <property type="match status" value="1"/>
</dbReference>
<dbReference type="InterPro" id="IPR036950">
    <property type="entry name" value="PBP_transglycosylase"/>
</dbReference>
<comment type="pathway">
    <text evidence="1">Cell wall biogenesis; peptidoglycan biosynthesis.</text>
</comment>
<evidence type="ECO:0000256" key="9">
    <source>
        <dbReference type="ARBA" id="ARBA00023268"/>
    </source>
</evidence>
<comment type="caution">
    <text evidence="15">The sequence shown here is derived from an EMBL/GenBank/DDBJ whole genome shotgun (WGS) entry which is preliminary data.</text>
</comment>
<dbReference type="NCBIfam" id="TIGR02073">
    <property type="entry name" value="PBP_1c"/>
    <property type="match status" value="1"/>
</dbReference>
<evidence type="ECO:0000256" key="2">
    <source>
        <dbReference type="ARBA" id="ARBA00007090"/>
    </source>
</evidence>
<dbReference type="InterPro" id="IPR012338">
    <property type="entry name" value="Beta-lactam/transpept-like"/>
</dbReference>
<dbReference type="PANTHER" id="PTHR32282:SF15">
    <property type="entry name" value="PENICILLIN-BINDING PROTEIN 1C"/>
    <property type="match status" value="1"/>
</dbReference>
<evidence type="ECO:0000256" key="1">
    <source>
        <dbReference type="ARBA" id="ARBA00004752"/>
    </source>
</evidence>
<dbReference type="SUPFAM" id="SSF56601">
    <property type="entry name" value="beta-lactamase/transpeptidase-like"/>
    <property type="match status" value="1"/>
</dbReference>
<keyword evidence="7" id="KW-0808">Transferase</keyword>
<dbReference type="GO" id="GO:0030288">
    <property type="term" value="C:outer membrane-bounded periplasmic space"/>
    <property type="evidence" value="ECO:0007669"/>
    <property type="project" value="TreeGrafter"/>
</dbReference>
<evidence type="ECO:0000313" key="15">
    <source>
        <dbReference type="EMBL" id="RIJ47220.1"/>
    </source>
</evidence>
<evidence type="ECO:0000256" key="7">
    <source>
        <dbReference type="ARBA" id="ARBA00022679"/>
    </source>
</evidence>
<evidence type="ECO:0000256" key="4">
    <source>
        <dbReference type="ARBA" id="ARBA00022645"/>
    </source>
</evidence>
<dbReference type="Pfam" id="PF06832">
    <property type="entry name" value="BiPBP_C"/>
    <property type="match status" value="1"/>
</dbReference>
<evidence type="ECO:0000256" key="11">
    <source>
        <dbReference type="ARBA" id="ARBA00049902"/>
    </source>
</evidence>
<dbReference type="EC" id="2.4.99.28" evidence="10"/>
<dbReference type="OrthoDB" id="9766909at2"/>
<evidence type="ECO:0000313" key="16">
    <source>
        <dbReference type="Proteomes" id="UP000265926"/>
    </source>
</evidence>
<reference evidence="15 16" key="1">
    <citation type="submission" date="2018-08" db="EMBL/GenBank/DDBJ databases">
        <title>Pallidiluteibacterium maritimus gen. nov., sp. nov., isolated from coastal sediment.</title>
        <authorList>
            <person name="Zhou L.Y."/>
        </authorList>
    </citation>
    <scope>NUCLEOTIDE SEQUENCE [LARGE SCALE GENOMIC DNA]</scope>
    <source>
        <strain evidence="15 16">XSD2</strain>
    </source>
</reference>
<dbReference type="InterPro" id="IPR001264">
    <property type="entry name" value="Glyco_trans_51"/>
</dbReference>
<protein>
    <recommendedName>
        <fullName evidence="10">peptidoglycan glycosyltransferase</fullName>
        <ecNumber evidence="10">2.4.99.28</ecNumber>
    </recommendedName>
</protein>